<feature type="compositionally biased region" description="Polar residues" evidence="1">
    <location>
        <begin position="181"/>
        <end position="193"/>
    </location>
</feature>
<dbReference type="Proteomes" id="UP001357485">
    <property type="component" value="Unassembled WGS sequence"/>
</dbReference>
<accession>A0ABR0M4U1</accession>
<dbReference type="EMBL" id="JAVRRA010001125">
    <property type="protein sequence ID" value="KAK5281587.1"/>
    <property type="molecule type" value="Genomic_DNA"/>
</dbReference>
<reference evidence="2 3" key="1">
    <citation type="submission" date="2023-08" db="EMBL/GenBank/DDBJ databases">
        <title>Black Yeasts Isolated from many extreme environments.</title>
        <authorList>
            <person name="Coleine C."/>
            <person name="Stajich J.E."/>
            <person name="Selbmann L."/>
        </authorList>
    </citation>
    <scope>NUCLEOTIDE SEQUENCE [LARGE SCALE GENOMIC DNA]</scope>
    <source>
        <strain evidence="2 3">CCFEE 536</strain>
    </source>
</reference>
<comment type="caution">
    <text evidence="2">The sequence shown here is derived from an EMBL/GenBank/DDBJ whole genome shotgun (WGS) entry which is preliminary data.</text>
</comment>
<evidence type="ECO:0000313" key="3">
    <source>
        <dbReference type="Proteomes" id="UP001357485"/>
    </source>
</evidence>
<organism evidence="2 3">
    <name type="scientific">Cryomyces antarcticus</name>
    <dbReference type="NCBI Taxonomy" id="329879"/>
    <lineage>
        <taxon>Eukaryota</taxon>
        <taxon>Fungi</taxon>
        <taxon>Dikarya</taxon>
        <taxon>Ascomycota</taxon>
        <taxon>Pezizomycotina</taxon>
        <taxon>Dothideomycetes</taxon>
        <taxon>Dothideomycetes incertae sedis</taxon>
        <taxon>Cryomyces</taxon>
    </lineage>
</organism>
<protein>
    <submittedName>
        <fullName evidence="2">Uncharacterized protein</fullName>
    </submittedName>
</protein>
<feature type="non-terminal residue" evidence="2">
    <location>
        <position position="319"/>
    </location>
</feature>
<feature type="region of interest" description="Disordered" evidence="1">
    <location>
        <begin position="1"/>
        <end position="41"/>
    </location>
</feature>
<evidence type="ECO:0000256" key="1">
    <source>
        <dbReference type="SAM" id="MobiDB-lite"/>
    </source>
</evidence>
<sequence length="319" mass="34546">MTTGISADQQADSTPASGNWLHQHGAIPNGTRDAHPPDFPMLATSHVRIDRQNSPTDSEILYPPLSNSPVYAQMVLGASRTFPGYVQQSDESVADAWPLPETKVLGISCMSTDADRPVSRGRQLISQRSNNASWDKELPEVLLRDRRSTRIEREGQAPHSLKEPDSDLSAKRDISHDSHHCTSISSPSPTTEASAFDLRSPTFSSFTVSSSGITTPFRLSDQSIPPTNHLAYSNDADADAALDHISEELGYFSDEHDYTSEPALCLPGLYASAFDNATAAAKRHGAVFDRGRSAPSLQRYGLLRGGGAEAEEEMARAVP</sequence>
<gene>
    <name evidence="2" type="ORF">LTR16_006206</name>
</gene>
<feature type="region of interest" description="Disordered" evidence="1">
    <location>
        <begin position="147"/>
        <end position="195"/>
    </location>
</feature>
<keyword evidence="3" id="KW-1185">Reference proteome</keyword>
<feature type="compositionally biased region" description="Polar residues" evidence="1">
    <location>
        <begin position="1"/>
        <end position="17"/>
    </location>
</feature>
<proteinExistence type="predicted"/>
<feature type="compositionally biased region" description="Basic and acidic residues" evidence="1">
    <location>
        <begin position="147"/>
        <end position="180"/>
    </location>
</feature>
<name>A0ABR0M4U1_9PEZI</name>
<evidence type="ECO:0000313" key="2">
    <source>
        <dbReference type="EMBL" id="KAK5281587.1"/>
    </source>
</evidence>